<proteinExistence type="predicted"/>
<evidence type="ECO:0000256" key="1">
    <source>
        <dbReference type="SAM" id="SignalP"/>
    </source>
</evidence>
<name>A0AAE0YU49_9GAST</name>
<dbReference type="AlphaFoldDB" id="A0AAE0YU49"/>
<accession>A0AAE0YU49</accession>
<dbReference type="EMBL" id="JAWDGP010005527">
    <property type="protein sequence ID" value="KAK3756282.1"/>
    <property type="molecule type" value="Genomic_DNA"/>
</dbReference>
<evidence type="ECO:0000313" key="2">
    <source>
        <dbReference type="EMBL" id="KAK3756282.1"/>
    </source>
</evidence>
<feature type="chain" id="PRO_5042012168" description="Secreted protein" evidence="1">
    <location>
        <begin position="20"/>
        <end position="139"/>
    </location>
</feature>
<organism evidence="2 3">
    <name type="scientific">Elysia crispata</name>
    <name type="common">lettuce slug</name>
    <dbReference type="NCBI Taxonomy" id="231223"/>
    <lineage>
        <taxon>Eukaryota</taxon>
        <taxon>Metazoa</taxon>
        <taxon>Spiralia</taxon>
        <taxon>Lophotrochozoa</taxon>
        <taxon>Mollusca</taxon>
        <taxon>Gastropoda</taxon>
        <taxon>Heterobranchia</taxon>
        <taxon>Euthyneura</taxon>
        <taxon>Panpulmonata</taxon>
        <taxon>Sacoglossa</taxon>
        <taxon>Placobranchoidea</taxon>
        <taxon>Plakobranchidae</taxon>
        <taxon>Elysia</taxon>
    </lineage>
</organism>
<sequence length="139" mass="15519">MIAAHWAVVWTLIAVGARSYDRCPLGGGLDINCCWGAFVSSMHRVFSCLLWPRTKEMGSICSRENLFTAIHSIVKKLCFCSGHLSRLKKKTAFLTSLFATSCKTPYMHDVISLEPLPADPSCHTLQVAFVELYSYQLKS</sequence>
<evidence type="ECO:0008006" key="4">
    <source>
        <dbReference type="Google" id="ProtNLM"/>
    </source>
</evidence>
<reference evidence="2" key="1">
    <citation type="journal article" date="2023" name="G3 (Bethesda)">
        <title>A reference genome for the long-term kleptoplast-retaining sea slug Elysia crispata morphotype clarki.</title>
        <authorList>
            <person name="Eastman K.E."/>
            <person name="Pendleton A.L."/>
            <person name="Shaikh M.A."/>
            <person name="Suttiyut T."/>
            <person name="Ogas R."/>
            <person name="Tomko P."/>
            <person name="Gavelis G."/>
            <person name="Widhalm J.R."/>
            <person name="Wisecaver J.H."/>
        </authorList>
    </citation>
    <scope>NUCLEOTIDE SEQUENCE</scope>
    <source>
        <strain evidence="2">ECLA1</strain>
    </source>
</reference>
<protein>
    <recommendedName>
        <fullName evidence="4">Secreted protein</fullName>
    </recommendedName>
</protein>
<keyword evidence="1" id="KW-0732">Signal</keyword>
<comment type="caution">
    <text evidence="2">The sequence shown here is derived from an EMBL/GenBank/DDBJ whole genome shotgun (WGS) entry which is preliminary data.</text>
</comment>
<gene>
    <name evidence="2" type="ORF">RRG08_066398</name>
</gene>
<keyword evidence="3" id="KW-1185">Reference proteome</keyword>
<dbReference type="Proteomes" id="UP001283361">
    <property type="component" value="Unassembled WGS sequence"/>
</dbReference>
<feature type="signal peptide" evidence="1">
    <location>
        <begin position="1"/>
        <end position="19"/>
    </location>
</feature>
<evidence type="ECO:0000313" key="3">
    <source>
        <dbReference type="Proteomes" id="UP001283361"/>
    </source>
</evidence>